<evidence type="ECO:0000313" key="4">
    <source>
        <dbReference type="Proteomes" id="UP000886523"/>
    </source>
</evidence>
<proteinExistence type="predicted"/>
<name>A0A9P6DGD0_9AGAM</name>
<accession>A0A9P6DGD0</accession>
<evidence type="ECO:0000256" key="1">
    <source>
        <dbReference type="SAM" id="Phobius"/>
    </source>
</evidence>
<evidence type="ECO:0000313" key="3">
    <source>
        <dbReference type="EMBL" id="KAF9503332.1"/>
    </source>
</evidence>
<reference evidence="3" key="1">
    <citation type="journal article" date="2020" name="Nat. Commun.">
        <title>Large-scale genome sequencing of mycorrhizal fungi provides insights into the early evolution of symbiotic traits.</title>
        <authorList>
            <person name="Miyauchi S."/>
            <person name="Kiss E."/>
            <person name="Kuo A."/>
            <person name="Drula E."/>
            <person name="Kohler A."/>
            <person name="Sanchez-Garcia M."/>
            <person name="Morin E."/>
            <person name="Andreopoulos B."/>
            <person name="Barry K.W."/>
            <person name="Bonito G."/>
            <person name="Buee M."/>
            <person name="Carver A."/>
            <person name="Chen C."/>
            <person name="Cichocki N."/>
            <person name="Clum A."/>
            <person name="Culley D."/>
            <person name="Crous P.W."/>
            <person name="Fauchery L."/>
            <person name="Girlanda M."/>
            <person name="Hayes R.D."/>
            <person name="Keri Z."/>
            <person name="LaButti K."/>
            <person name="Lipzen A."/>
            <person name="Lombard V."/>
            <person name="Magnuson J."/>
            <person name="Maillard F."/>
            <person name="Murat C."/>
            <person name="Nolan M."/>
            <person name="Ohm R.A."/>
            <person name="Pangilinan J."/>
            <person name="Pereira M.F."/>
            <person name="Perotto S."/>
            <person name="Peter M."/>
            <person name="Pfister S."/>
            <person name="Riley R."/>
            <person name="Sitrit Y."/>
            <person name="Stielow J.B."/>
            <person name="Szollosi G."/>
            <person name="Zifcakova L."/>
            <person name="Stursova M."/>
            <person name="Spatafora J.W."/>
            <person name="Tedersoo L."/>
            <person name="Vaario L.M."/>
            <person name="Yamada A."/>
            <person name="Yan M."/>
            <person name="Wang P."/>
            <person name="Xu J."/>
            <person name="Bruns T."/>
            <person name="Baldrian P."/>
            <person name="Vilgalys R."/>
            <person name="Dunand C."/>
            <person name="Henrissat B."/>
            <person name="Grigoriev I.V."/>
            <person name="Hibbett D."/>
            <person name="Nagy L.G."/>
            <person name="Martin F.M."/>
        </authorList>
    </citation>
    <scope>NUCLEOTIDE SEQUENCE</scope>
    <source>
        <strain evidence="3">UP504</strain>
    </source>
</reference>
<keyword evidence="1" id="KW-1133">Transmembrane helix</keyword>
<comment type="caution">
    <text evidence="3">The sequence shown here is derived from an EMBL/GenBank/DDBJ whole genome shotgun (WGS) entry which is preliminary data.</text>
</comment>
<sequence>MAQIVSRNFYFIINRVLSPSGVKLAAQYNGPDNKVTLEPFDEANEKQRWVLDQSPEKYTTIVPLAARNEQAAPGNFHRDFVVTEVEATPYFWVLKGEGVGPLPLPLPLPENIRIEELGRPQPDHRLPDDHRRLWGAEKAVPGDEASFADLFMFLLLRTLPTQVTLKHDHHSFAQRWIFELPLFFLFVQLSIAVALLLLTHAFGLIHVTLVLDVGTLKALAPLISINVLGLNFNNLTLKYVDASFYQVARGLLFPFTAGFSSLMLLTHPSLRILLSCGLVTIGFFIGVLIDSSSLFPVSTVLYDVVIKRSLDAVCKSTPARMVLEPLDIGPTPRGPESQNLGIHESRLKKLMEFAGVLVFLAGEFLGIVDVLFGAGVPGSDKGFSALATFLWVSVITVRSPSFPQLPPIKVSTAVRGVLHTLLSVAVFGDVIATSDAYPQLRSLW</sequence>
<dbReference type="AlphaFoldDB" id="A0A9P6DGD0"/>
<keyword evidence="4" id="KW-1185">Reference proteome</keyword>
<feature type="domain" description="CCL2-like lectin" evidence="2">
    <location>
        <begin position="10"/>
        <end position="98"/>
    </location>
</feature>
<keyword evidence="1" id="KW-0812">Transmembrane</keyword>
<dbReference type="Gene3D" id="2.80.10.50">
    <property type="match status" value="1"/>
</dbReference>
<protein>
    <recommendedName>
        <fullName evidence="2">CCL2-like lectin domain-containing protein</fullName>
    </recommendedName>
</protein>
<dbReference type="InterPro" id="IPR048746">
    <property type="entry name" value="CCL2-like_lectin"/>
</dbReference>
<dbReference type="EMBL" id="MU129381">
    <property type="protein sequence ID" value="KAF9503332.1"/>
    <property type="molecule type" value="Genomic_DNA"/>
</dbReference>
<feature type="transmembrane region" description="Helical" evidence="1">
    <location>
        <begin position="218"/>
        <end position="235"/>
    </location>
</feature>
<dbReference type="OrthoDB" id="5271368at2759"/>
<dbReference type="Proteomes" id="UP000886523">
    <property type="component" value="Unassembled WGS sequence"/>
</dbReference>
<keyword evidence="1" id="KW-0472">Membrane</keyword>
<feature type="transmembrane region" description="Helical" evidence="1">
    <location>
        <begin position="247"/>
        <end position="266"/>
    </location>
</feature>
<feature type="transmembrane region" description="Helical" evidence="1">
    <location>
        <begin position="353"/>
        <end position="376"/>
    </location>
</feature>
<gene>
    <name evidence="3" type="ORF">BS47DRAFT_1402513</name>
</gene>
<dbReference type="Pfam" id="PF21595">
    <property type="entry name" value="CCL2-like"/>
    <property type="match status" value="1"/>
</dbReference>
<evidence type="ECO:0000259" key="2">
    <source>
        <dbReference type="Pfam" id="PF21595"/>
    </source>
</evidence>
<feature type="transmembrane region" description="Helical" evidence="1">
    <location>
        <begin position="176"/>
        <end position="198"/>
    </location>
</feature>
<organism evidence="3 4">
    <name type="scientific">Hydnum rufescens UP504</name>
    <dbReference type="NCBI Taxonomy" id="1448309"/>
    <lineage>
        <taxon>Eukaryota</taxon>
        <taxon>Fungi</taxon>
        <taxon>Dikarya</taxon>
        <taxon>Basidiomycota</taxon>
        <taxon>Agaricomycotina</taxon>
        <taxon>Agaricomycetes</taxon>
        <taxon>Cantharellales</taxon>
        <taxon>Hydnaceae</taxon>
        <taxon>Hydnum</taxon>
    </lineage>
</organism>